<dbReference type="STRING" id="1453497.AT15_04050"/>
<comment type="caution">
    <text evidence="1">The sequence shown here is derived from an EMBL/GenBank/DDBJ whole genome shotgun (WGS) entry which is preliminary data.</text>
</comment>
<organism evidence="1 2">
    <name type="scientific">Kosmotoga arenicorallina S304</name>
    <dbReference type="NCBI Taxonomy" id="1453497"/>
    <lineage>
        <taxon>Bacteria</taxon>
        <taxon>Thermotogati</taxon>
        <taxon>Thermotogota</taxon>
        <taxon>Thermotogae</taxon>
        <taxon>Kosmotogales</taxon>
        <taxon>Kosmotogaceae</taxon>
        <taxon>Kosmotoga</taxon>
    </lineage>
</organism>
<sequence>MIFGRQDRVKEIKLIAELGTNYIFHLLAVAKNNYDNSYSRKYASSISNKHREILQKFKERLNFANGNAGDLVEYLIFFPAYLGLNSQNDLERYFGLIKKAAHGRPEGFIKEYREKISERKWLPKIDDRWFEMLHEKLEEIEMLKEVYIDNFTTYKNLVWPYEFPQMKKKADRLNEKLKGLNLIEKWEKVTGKSFKAKKYEIVLVSAIEGGPNANSLGYSKNVFYSESESSFMIDFISHEVGTHILSDVAFEFFQALSTKPEKMAEFYGAYECIAQFFNSLVLNRELSYDLKQFNSERYISAFRELYSVGINAPKELLMKTLET</sequence>
<accession>A0A176JYY9</accession>
<keyword evidence="2" id="KW-1185">Reference proteome</keyword>
<dbReference type="EMBL" id="JFHK01000020">
    <property type="protein sequence ID" value="OAA29171.1"/>
    <property type="molecule type" value="Genomic_DNA"/>
</dbReference>
<dbReference type="Proteomes" id="UP000077339">
    <property type="component" value="Unassembled WGS sequence"/>
</dbReference>
<evidence type="ECO:0008006" key="3">
    <source>
        <dbReference type="Google" id="ProtNLM"/>
    </source>
</evidence>
<evidence type="ECO:0000313" key="1">
    <source>
        <dbReference type="EMBL" id="OAA29171.1"/>
    </source>
</evidence>
<protein>
    <recommendedName>
        <fullName evidence="3">DUF4932 domain-containing protein</fullName>
    </recommendedName>
</protein>
<evidence type="ECO:0000313" key="2">
    <source>
        <dbReference type="Proteomes" id="UP000077339"/>
    </source>
</evidence>
<reference evidence="1 2" key="1">
    <citation type="submission" date="2014-02" db="EMBL/GenBank/DDBJ databases">
        <title>Kosmotoga genome sequencing.</title>
        <authorList>
            <person name="Pollo S.M."/>
            <person name="Charchuk R."/>
            <person name="Nesbo C.L."/>
        </authorList>
    </citation>
    <scope>NUCLEOTIDE SEQUENCE [LARGE SCALE GENOMIC DNA]</scope>
    <source>
        <strain evidence="1 2">S304</strain>
    </source>
</reference>
<dbReference type="AlphaFoldDB" id="A0A176JYY9"/>
<name>A0A176JYY9_9BACT</name>
<proteinExistence type="predicted"/>
<gene>
    <name evidence="1" type="ORF">AT15_04050</name>
</gene>
<dbReference type="PATRIC" id="fig|1453497.3.peg.803"/>